<keyword evidence="2" id="KW-1185">Reference proteome</keyword>
<dbReference type="RefSeq" id="WP_188926820.1">
    <property type="nucleotide sequence ID" value="NZ_BMQI01000058.1"/>
</dbReference>
<dbReference type="Pfam" id="PF10980">
    <property type="entry name" value="DUF2787"/>
    <property type="match status" value="1"/>
</dbReference>
<dbReference type="Gene3D" id="3.10.450.430">
    <property type="entry name" value="Protein of unknown function DUF2787"/>
    <property type="match status" value="1"/>
</dbReference>
<accession>A0A9X1ZAX7</accession>
<protein>
    <submittedName>
        <fullName evidence="1">DUF2787 domain-containing protein</fullName>
    </submittedName>
</protein>
<dbReference type="PANTHER" id="PTHR38978:SF2">
    <property type="entry name" value="DUF2787 DOMAIN-CONTAINING PROTEIN"/>
    <property type="match status" value="1"/>
</dbReference>
<dbReference type="Proteomes" id="UP001139408">
    <property type="component" value="Unassembled WGS sequence"/>
</dbReference>
<dbReference type="AlphaFoldDB" id="A0A9X1ZAX7"/>
<evidence type="ECO:0000313" key="2">
    <source>
        <dbReference type="Proteomes" id="UP001139408"/>
    </source>
</evidence>
<dbReference type="EMBL" id="JAKILJ010000059">
    <property type="protein sequence ID" value="MCL1107384.1"/>
    <property type="molecule type" value="Genomic_DNA"/>
</dbReference>
<proteinExistence type="predicted"/>
<reference evidence="1" key="1">
    <citation type="submission" date="2022-01" db="EMBL/GenBank/DDBJ databases">
        <title>Whole genome-based taxonomy of the Shewanellaceae.</title>
        <authorList>
            <person name="Martin-Rodriguez A.J."/>
        </authorList>
    </citation>
    <scope>NUCLEOTIDE SEQUENCE</scope>
    <source>
        <strain evidence="1">DSM 23803</strain>
    </source>
</reference>
<organism evidence="1 2">
    <name type="scientific">Shewanella algicola</name>
    <dbReference type="NCBI Taxonomy" id="640633"/>
    <lineage>
        <taxon>Bacteria</taxon>
        <taxon>Pseudomonadati</taxon>
        <taxon>Pseudomonadota</taxon>
        <taxon>Gammaproteobacteria</taxon>
        <taxon>Alteromonadales</taxon>
        <taxon>Shewanellaceae</taxon>
        <taxon>Shewanella</taxon>
    </lineage>
</organism>
<sequence>MNTINKELALPVSDSLLLPLEKLISNTPHDALTINFRDPNYSAEHGGFHPVEMRLERKAEQWTLCYITEFCFVGQGSGYSELVKELDFDFSFGVFQSINGEILIEAAKEFYPIWEQNFVCYWLDLEMFEVSISTD</sequence>
<name>A0A9X1ZAX7_9GAMM</name>
<dbReference type="InterPro" id="IPR021248">
    <property type="entry name" value="DUF2787"/>
</dbReference>
<comment type="caution">
    <text evidence="1">The sequence shown here is derived from an EMBL/GenBank/DDBJ whole genome shotgun (WGS) entry which is preliminary data.</text>
</comment>
<dbReference type="PANTHER" id="PTHR38978">
    <property type="entry name" value="DUF2787 DOMAIN-CONTAINING PROTEIN"/>
    <property type="match status" value="1"/>
</dbReference>
<evidence type="ECO:0000313" key="1">
    <source>
        <dbReference type="EMBL" id="MCL1107384.1"/>
    </source>
</evidence>
<gene>
    <name evidence="1" type="ORF">L2749_19390</name>
</gene>